<name>A0ABT1SIK6_9FIRM</name>
<evidence type="ECO:0000313" key="2">
    <source>
        <dbReference type="Proteomes" id="UP001524478"/>
    </source>
</evidence>
<proteinExistence type="predicted"/>
<dbReference type="EMBL" id="JANGAC010000033">
    <property type="protein sequence ID" value="MCQ4925802.1"/>
    <property type="molecule type" value="Genomic_DNA"/>
</dbReference>
<reference evidence="1 2" key="1">
    <citation type="submission" date="2022-06" db="EMBL/GenBank/DDBJ databases">
        <title>Isolation of gut microbiota from human fecal samples.</title>
        <authorList>
            <person name="Pamer E.G."/>
            <person name="Barat B."/>
            <person name="Waligurski E."/>
            <person name="Medina S."/>
            <person name="Paddock L."/>
            <person name="Mostad J."/>
        </authorList>
    </citation>
    <scope>NUCLEOTIDE SEQUENCE [LARGE SCALE GENOMIC DNA]</scope>
    <source>
        <strain evidence="1 2">DFI.7.95</strain>
    </source>
</reference>
<comment type="caution">
    <text evidence="1">The sequence shown here is derived from an EMBL/GenBank/DDBJ whole genome shotgun (WGS) entry which is preliminary data.</text>
</comment>
<gene>
    <name evidence="1" type="ORF">NE686_22105</name>
</gene>
<sequence>MKSLNDILWNKDVEIGEEGKTNEYQSMGEPPMITDNCSCCYSGDPLYGGWPKFC</sequence>
<accession>A0ABT1SIK6</accession>
<evidence type="ECO:0000313" key="1">
    <source>
        <dbReference type="EMBL" id="MCQ4925802.1"/>
    </source>
</evidence>
<organism evidence="1 2">
    <name type="scientific">Tissierella carlieri</name>
    <dbReference type="NCBI Taxonomy" id="689904"/>
    <lineage>
        <taxon>Bacteria</taxon>
        <taxon>Bacillati</taxon>
        <taxon>Bacillota</taxon>
        <taxon>Tissierellia</taxon>
        <taxon>Tissierellales</taxon>
        <taxon>Tissierellaceae</taxon>
        <taxon>Tissierella</taxon>
    </lineage>
</organism>
<protein>
    <submittedName>
        <fullName evidence="1">Uncharacterized protein</fullName>
    </submittedName>
</protein>
<keyword evidence="2" id="KW-1185">Reference proteome</keyword>
<dbReference type="RefSeq" id="WP_256313138.1">
    <property type="nucleotide sequence ID" value="NZ_JANGAC010000033.1"/>
</dbReference>
<dbReference type="Proteomes" id="UP001524478">
    <property type="component" value="Unassembled WGS sequence"/>
</dbReference>